<dbReference type="EMBL" id="JANEYG010000071">
    <property type="protein sequence ID" value="KAJ8914463.1"/>
    <property type="molecule type" value="Genomic_DNA"/>
</dbReference>
<keyword evidence="3" id="KW-0813">Transport</keyword>
<dbReference type="InterPro" id="IPR050352">
    <property type="entry name" value="ABCG_transporters"/>
</dbReference>
<dbReference type="Pfam" id="PF19055">
    <property type="entry name" value="ABC2_membrane_7"/>
    <property type="match status" value="1"/>
</dbReference>
<reference evidence="11 12" key="1">
    <citation type="journal article" date="2023" name="Insect Mol. Biol.">
        <title>Genome sequencing provides insights into the evolution of gene families encoding plant cell wall-degrading enzymes in longhorned beetles.</title>
        <authorList>
            <person name="Shin N.R."/>
            <person name="Okamura Y."/>
            <person name="Kirsch R."/>
            <person name="Pauchet Y."/>
        </authorList>
    </citation>
    <scope>NUCLEOTIDE SEQUENCE [LARGE SCALE GENOMIC DNA]</scope>
    <source>
        <strain evidence="11">EAD_L_NR</strain>
    </source>
</reference>
<evidence type="ECO:0000256" key="9">
    <source>
        <dbReference type="SAM" id="Phobius"/>
    </source>
</evidence>
<keyword evidence="4 9" id="KW-0812">Transmembrane</keyword>
<feature type="transmembrane region" description="Helical" evidence="9">
    <location>
        <begin position="473"/>
        <end position="494"/>
    </location>
</feature>
<dbReference type="GO" id="GO:0005524">
    <property type="term" value="F:ATP binding"/>
    <property type="evidence" value="ECO:0007669"/>
    <property type="project" value="UniProtKB-KW"/>
</dbReference>
<feature type="transmembrane region" description="Helical" evidence="9">
    <location>
        <begin position="503"/>
        <end position="529"/>
    </location>
</feature>
<comment type="caution">
    <text evidence="11">The sequence shown here is derived from an EMBL/GenBank/DDBJ whole genome shotgun (WGS) entry which is preliminary data.</text>
</comment>
<dbReference type="PANTHER" id="PTHR48041">
    <property type="entry name" value="ABC TRANSPORTER G FAMILY MEMBER 28"/>
    <property type="match status" value="1"/>
</dbReference>
<dbReference type="InterPro" id="IPR003439">
    <property type="entry name" value="ABC_transporter-like_ATP-bd"/>
</dbReference>
<dbReference type="GO" id="GO:0140359">
    <property type="term" value="F:ABC-type transporter activity"/>
    <property type="evidence" value="ECO:0007669"/>
    <property type="project" value="InterPro"/>
</dbReference>
<accession>A0AAV8VJR2</accession>
<feature type="domain" description="ABC transporter" evidence="10">
    <location>
        <begin position="52"/>
        <end position="300"/>
    </location>
</feature>
<dbReference type="InterPro" id="IPR043926">
    <property type="entry name" value="ABCG_dom"/>
</dbReference>
<feature type="transmembrane region" description="Helical" evidence="9">
    <location>
        <begin position="623"/>
        <end position="643"/>
    </location>
</feature>
<sequence>MEGTALTVVNSDIVDELEADINSQNSFDCSVSVRNTTRTYNRWSPLEEGITLAWNDVSVSTKIKSNGKFIHKRIINGVSGAVKPGTLVALMGASGAGKSTLMSALAYRQSGTTEIEGDILINGRPIGSYLKYLSGYMHQEDLFVPTLTILEHMTVMANLKLDRRISKADKEKKIRSILKDLGLLDCLNTIIGGIGQSKALSGGEKKRLAFATELLTDPPILFCDEPTTGLDSYSAHTIVTIMNQMACCGNTILCTIHQPTSDIFAMFTQLILMAEGMIIYMGSTAGALDFFQTQGYTCPSSYNPADFLIKAIATTPGSEESSKQTIRRICHHFAISDYAKEVDVVVQYEFHMGRAPRKFELRKDFKEVFWWSKLYWLIYRWTLEAWRNPSIQTVRVLQRVGVAVIIGLCYLGTNAYTQSGIQSVEGIIFIFVSENTFNPMYAVLSEFPEDTAIFLREYRSGLYNSFTYYLSRILSLLPGFIIEPILFAVIAYWLSGLRPSVDAFFYTVLITILTANVASACGIMFSNVWNSVPTAMAYLVPFDYILMVTSGLFIKLSTLPSVVNWTKYLSWLMYAMESLSIIQWRDVSNITCENEKLDLPCIRNGTEVLEKYDFSEDHFVRDIWAMIVLLICFHTIGYIFLWWKTKSR</sequence>
<proteinExistence type="inferred from homology"/>
<evidence type="ECO:0000256" key="1">
    <source>
        <dbReference type="ARBA" id="ARBA00004141"/>
    </source>
</evidence>
<evidence type="ECO:0000256" key="3">
    <source>
        <dbReference type="ARBA" id="ARBA00022448"/>
    </source>
</evidence>
<dbReference type="GO" id="GO:0005886">
    <property type="term" value="C:plasma membrane"/>
    <property type="evidence" value="ECO:0007669"/>
    <property type="project" value="TreeGrafter"/>
</dbReference>
<evidence type="ECO:0000256" key="6">
    <source>
        <dbReference type="ARBA" id="ARBA00022840"/>
    </source>
</evidence>
<comment type="similarity">
    <text evidence="2">Belongs to the ABC transporter superfamily. ABCG family. Eye pigment precursor importer (TC 3.A.1.204) subfamily.</text>
</comment>
<dbReference type="InterPro" id="IPR013525">
    <property type="entry name" value="ABC2_TM"/>
</dbReference>
<keyword evidence="7 9" id="KW-1133">Transmembrane helix</keyword>
<dbReference type="Proteomes" id="UP001159042">
    <property type="component" value="Unassembled WGS sequence"/>
</dbReference>
<dbReference type="GO" id="GO:0030659">
    <property type="term" value="C:cytoplasmic vesicle membrane"/>
    <property type="evidence" value="ECO:0007669"/>
    <property type="project" value="TreeGrafter"/>
</dbReference>
<dbReference type="PROSITE" id="PS50893">
    <property type="entry name" value="ABC_TRANSPORTER_2"/>
    <property type="match status" value="1"/>
</dbReference>
<dbReference type="PANTHER" id="PTHR48041:SF139">
    <property type="entry name" value="PROTEIN SCARLET"/>
    <property type="match status" value="1"/>
</dbReference>
<dbReference type="SUPFAM" id="SSF52540">
    <property type="entry name" value="P-loop containing nucleoside triphosphate hydrolases"/>
    <property type="match status" value="1"/>
</dbReference>
<dbReference type="AlphaFoldDB" id="A0AAV8VJR2"/>
<keyword evidence="8 9" id="KW-0472">Membrane</keyword>
<dbReference type="SMART" id="SM00382">
    <property type="entry name" value="AAA"/>
    <property type="match status" value="1"/>
</dbReference>
<organism evidence="11 12">
    <name type="scientific">Exocentrus adspersus</name>
    <dbReference type="NCBI Taxonomy" id="1586481"/>
    <lineage>
        <taxon>Eukaryota</taxon>
        <taxon>Metazoa</taxon>
        <taxon>Ecdysozoa</taxon>
        <taxon>Arthropoda</taxon>
        <taxon>Hexapoda</taxon>
        <taxon>Insecta</taxon>
        <taxon>Pterygota</taxon>
        <taxon>Neoptera</taxon>
        <taxon>Endopterygota</taxon>
        <taxon>Coleoptera</taxon>
        <taxon>Polyphaga</taxon>
        <taxon>Cucujiformia</taxon>
        <taxon>Chrysomeloidea</taxon>
        <taxon>Cerambycidae</taxon>
        <taxon>Lamiinae</taxon>
        <taxon>Acanthocinini</taxon>
        <taxon>Exocentrus</taxon>
    </lineage>
</organism>
<dbReference type="PROSITE" id="PS00211">
    <property type="entry name" value="ABC_TRANSPORTER_1"/>
    <property type="match status" value="1"/>
</dbReference>
<evidence type="ECO:0000259" key="10">
    <source>
        <dbReference type="PROSITE" id="PS50893"/>
    </source>
</evidence>
<evidence type="ECO:0000313" key="11">
    <source>
        <dbReference type="EMBL" id="KAJ8914463.1"/>
    </source>
</evidence>
<dbReference type="InterPro" id="IPR017871">
    <property type="entry name" value="ABC_transporter-like_CS"/>
</dbReference>
<keyword evidence="6" id="KW-0067">ATP-binding</keyword>
<dbReference type="Gene3D" id="3.40.50.300">
    <property type="entry name" value="P-loop containing nucleotide triphosphate hydrolases"/>
    <property type="match status" value="1"/>
</dbReference>
<protein>
    <recommendedName>
        <fullName evidence="10">ABC transporter domain-containing protein</fullName>
    </recommendedName>
</protein>
<evidence type="ECO:0000313" key="12">
    <source>
        <dbReference type="Proteomes" id="UP001159042"/>
    </source>
</evidence>
<evidence type="ECO:0000256" key="8">
    <source>
        <dbReference type="ARBA" id="ARBA00023136"/>
    </source>
</evidence>
<dbReference type="Pfam" id="PF00005">
    <property type="entry name" value="ABC_tran"/>
    <property type="match status" value="1"/>
</dbReference>
<evidence type="ECO:0000256" key="4">
    <source>
        <dbReference type="ARBA" id="ARBA00022692"/>
    </source>
</evidence>
<dbReference type="GO" id="GO:0016887">
    <property type="term" value="F:ATP hydrolysis activity"/>
    <property type="evidence" value="ECO:0007669"/>
    <property type="project" value="InterPro"/>
</dbReference>
<dbReference type="Pfam" id="PF01061">
    <property type="entry name" value="ABC2_membrane"/>
    <property type="match status" value="1"/>
</dbReference>
<evidence type="ECO:0000256" key="2">
    <source>
        <dbReference type="ARBA" id="ARBA00005814"/>
    </source>
</evidence>
<keyword evidence="5" id="KW-0547">Nucleotide-binding</keyword>
<dbReference type="InterPro" id="IPR027417">
    <property type="entry name" value="P-loop_NTPase"/>
</dbReference>
<dbReference type="InterPro" id="IPR003593">
    <property type="entry name" value="AAA+_ATPase"/>
</dbReference>
<gene>
    <name evidence="11" type="ORF">NQ315_011404</name>
</gene>
<keyword evidence="12" id="KW-1185">Reference proteome</keyword>
<evidence type="ECO:0000256" key="7">
    <source>
        <dbReference type="ARBA" id="ARBA00022989"/>
    </source>
</evidence>
<comment type="subcellular location">
    <subcellularLocation>
        <location evidence="1">Membrane</location>
        <topology evidence="1">Multi-pass membrane protein</topology>
    </subcellularLocation>
</comment>
<name>A0AAV8VJR2_9CUCU</name>
<evidence type="ECO:0000256" key="5">
    <source>
        <dbReference type="ARBA" id="ARBA00022741"/>
    </source>
</evidence>